<accession>A0A2K9PU12</accession>
<protein>
    <submittedName>
        <fullName evidence="1">Uncharacterized protein</fullName>
    </submittedName>
</protein>
<sequence>MGGFGAEISVEKLNNQQFTDSEFEGLQKTNDELKKIFIDLKNSLGENYLFRLGKTKDSQSGTIVAINFVLSNHYGTKEDCNWHMEVELKRC</sequence>
<reference evidence="1 2" key="1">
    <citation type="submission" date="2018-01" db="EMBL/GenBank/DDBJ databases">
        <title>Complete genome sequence of Flavivirga eckloniae ECD14 isolated from seaweed Ecklonia cava.</title>
        <authorList>
            <person name="Lee J.H."/>
            <person name="Baik K.S."/>
            <person name="Seong C.N."/>
        </authorList>
    </citation>
    <scope>NUCLEOTIDE SEQUENCE [LARGE SCALE GENOMIC DNA]</scope>
    <source>
        <strain evidence="1 2">ECD14</strain>
    </source>
</reference>
<evidence type="ECO:0000313" key="1">
    <source>
        <dbReference type="EMBL" id="AUP80555.1"/>
    </source>
</evidence>
<dbReference type="RefSeq" id="WP_102757201.1">
    <property type="nucleotide sequence ID" value="NZ_CP025791.1"/>
</dbReference>
<dbReference type="AlphaFoldDB" id="A0A2K9PU12"/>
<name>A0A2K9PU12_9FLAO</name>
<dbReference type="KEGG" id="fek:C1H87_18285"/>
<organism evidence="1 2">
    <name type="scientific">Flavivirga eckloniae</name>
    <dbReference type="NCBI Taxonomy" id="1803846"/>
    <lineage>
        <taxon>Bacteria</taxon>
        <taxon>Pseudomonadati</taxon>
        <taxon>Bacteroidota</taxon>
        <taxon>Flavobacteriia</taxon>
        <taxon>Flavobacteriales</taxon>
        <taxon>Flavobacteriaceae</taxon>
        <taxon>Flavivirga</taxon>
    </lineage>
</organism>
<evidence type="ECO:0000313" key="2">
    <source>
        <dbReference type="Proteomes" id="UP000235826"/>
    </source>
</evidence>
<dbReference type="Proteomes" id="UP000235826">
    <property type="component" value="Chromosome"/>
</dbReference>
<dbReference type="EMBL" id="CP025791">
    <property type="protein sequence ID" value="AUP80555.1"/>
    <property type="molecule type" value="Genomic_DNA"/>
</dbReference>
<keyword evidence="2" id="KW-1185">Reference proteome</keyword>
<gene>
    <name evidence="1" type="ORF">C1H87_18285</name>
</gene>
<proteinExistence type="predicted"/>